<dbReference type="OrthoDB" id="7865033at2"/>
<gene>
    <name evidence="2" type="ORF">SAMN05421740_10223</name>
</gene>
<dbReference type="SUPFAM" id="SSF47413">
    <property type="entry name" value="lambda repressor-like DNA-binding domains"/>
    <property type="match status" value="1"/>
</dbReference>
<dbReference type="RefSeq" id="WP_090603051.1">
    <property type="nucleotide sequence ID" value="NZ_FNZR01000002.1"/>
</dbReference>
<dbReference type="Pfam" id="PF01381">
    <property type="entry name" value="HTH_3"/>
    <property type="match status" value="1"/>
</dbReference>
<dbReference type="InterPro" id="IPR001387">
    <property type="entry name" value="Cro/C1-type_HTH"/>
</dbReference>
<dbReference type="InterPro" id="IPR010982">
    <property type="entry name" value="Lambda_DNA-bd_dom_sf"/>
</dbReference>
<dbReference type="CDD" id="cd00093">
    <property type="entry name" value="HTH_XRE"/>
    <property type="match status" value="1"/>
</dbReference>
<protein>
    <submittedName>
        <fullName evidence="2">Helix-turn-helix</fullName>
    </submittedName>
</protein>
<dbReference type="Proteomes" id="UP000198916">
    <property type="component" value="Unassembled WGS sequence"/>
</dbReference>
<name>A0A1H7HUH2_9SPHI</name>
<sequence length="90" mass="10041">MAKKEKKEPIYRIGAILAEQGVKKEVFAGLVGVNSGTVSEWINHKGYPEASRLPKIAEVLNVNRQLLLIETKPKEGKSPAQIKTEEKETR</sequence>
<dbReference type="SMART" id="SM00530">
    <property type="entry name" value="HTH_XRE"/>
    <property type="match status" value="1"/>
</dbReference>
<dbReference type="PROSITE" id="PS50943">
    <property type="entry name" value="HTH_CROC1"/>
    <property type="match status" value="1"/>
</dbReference>
<evidence type="ECO:0000313" key="2">
    <source>
        <dbReference type="EMBL" id="SEK53986.1"/>
    </source>
</evidence>
<proteinExistence type="predicted"/>
<organism evidence="2 3">
    <name type="scientific">Parapedobacter koreensis</name>
    <dbReference type="NCBI Taxonomy" id="332977"/>
    <lineage>
        <taxon>Bacteria</taxon>
        <taxon>Pseudomonadati</taxon>
        <taxon>Bacteroidota</taxon>
        <taxon>Sphingobacteriia</taxon>
        <taxon>Sphingobacteriales</taxon>
        <taxon>Sphingobacteriaceae</taxon>
        <taxon>Parapedobacter</taxon>
    </lineage>
</organism>
<dbReference type="AlphaFoldDB" id="A0A1H7HUH2"/>
<evidence type="ECO:0000259" key="1">
    <source>
        <dbReference type="PROSITE" id="PS50943"/>
    </source>
</evidence>
<dbReference type="Gene3D" id="1.10.260.40">
    <property type="entry name" value="lambda repressor-like DNA-binding domains"/>
    <property type="match status" value="1"/>
</dbReference>
<dbReference type="EMBL" id="FNZR01000002">
    <property type="protein sequence ID" value="SEK53986.1"/>
    <property type="molecule type" value="Genomic_DNA"/>
</dbReference>
<accession>A0A1H7HUH2</accession>
<dbReference type="GO" id="GO:0003677">
    <property type="term" value="F:DNA binding"/>
    <property type="evidence" value="ECO:0007669"/>
    <property type="project" value="InterPro"/>
</dbReference>
<evidence type="ECO:0000313" key="3">
    <source>
        <dbReference type="Proteomes" id="UP000198916"/>
    </source>
</evidence>
<reference evidence="3" key="1">
    <citation type="submission" date="2016-10" db="EMBL/GenBank/DDBJ databases">
        <authorList>
            <person name="Varghese N."/>
            <person name="Submissions S."/>
        </authorList>
    </citation>
    <scope>NUCLEOTIDE SEQUENCE [LARGE SCALE GENOMIC DNA]</scope>
    <source>
        <strain evidence="3">Jip14</strain>
    </source>
</reference>
<feature type="domain" description="HTH cro/C1-type" evidence="1">
    <location>
        <begin position="27"/>
        <end position="67"/>
    </location>
</feature>
<keyword evidence="3" id="KW-1185">Reference proteome</keyword>